<gene>
    <name evidence="3" type="ORF">SAMN05216466_112170</name>
</gene>
<evidence type="ECO:0000259" key="2">
    <source>
        <dbReference type="PROSITE" id="PS51387"/>
    </source>
</evidence>
<dbReference type="EMBL" id="FNCJ01000012">
    <property type="protein sequence ID" value="SDH71612.1"/>
    <property type="molecule type" value="Genomic_DNA"/>
</dbReference>
<dbReference type="InterPro" id="IPR016166">
    <property type="entry name" value="FAD-bd_PCMH"/>
</dbReference>
<dbReference type="RefSeq" id="WP_090687624.1">
    <property type="nucleotide sequence ID" value="NZ_CADERL010000007.1"/>
</dbReference>
<dbReference type="Pfam" id="PF01565">
    <property type="entry name" value="FAD_binding_4"/>
    <property type="match status" value="1"/>
</dbReference>
<dbReference type="PANTHER" id="PTHR43762">
    <property type="entry name" value="L-GULONOLACTONE OXIDASE"/>
    <property type="match status" value="1"/>
</dbReference>
<dbReference type="Proteomes" id="UP000199706">
    <property type="component" value="Unassembled WGS sequence"/>
</dbReference>
<dbReference type="InterPro" id="IPR010031">
    <property type="entry name" value="FAD_lactone_oxidase-like"/>
</dbReference>
<dbReference type="InterPro" id="IPR016169">
    <property type="entry name" value="FAD-bd_PCMH_sub2"/>
</dbReference>
<reference evidence="3 4" key="1">
    <citation type="submission" date="2016-10" db="EMBL/GenBank/DDBJ databases">
        <authorList>
            <person name="de Groot N.N."/>
        </authorList>
    </citation>
    <scope>NUCLEOTIDE SEQUENCE [LARGE SCALE GENOMIC DNA]</scope>
    <source>
        <strain evidence="3 4">LMG 2247</strain>
    </source>
</reference>
<dbReference type="GO" id="GO:0003885">
    <property type="term" value="F:D-arabinono-1,4-lactone oxidase activity"/>
    <property type="evidence" value="ECO:0007669"/>
    <property type="project" value="TreeGrafter"/>
</dbReference>
<name>A0A1G8EP17_9BURK</name>
<accession>A0A1G8EP17</accession>
<keyword evidence="1" id="KW-0285">Flavoprotein</keyword>
<dbReference type="InterPro" id="IPR006094">
    <property type="entry name" value="Oxid_FAD_bind_N"/>
</dbReference>
<dbReference type="GO" id="GO:0071949">
    <property type="term" value="F:FAD binding"/>
    <property type="evidence" value="ECO:0007669"/>
    <property type="project" value="InterPro"/>
</dbReference>
<dbReference type="AlphaFoldDB" id="A0A1G8EP17"/>
<sequence length="440" mass="48829">MSVAKLYSWGHYPYAPQASHPLSWRQGAEASLREMGARFGTTLPFGNGRSYGDSCLAATDHVLNLRGLDRFLSADWHTGVLRAEAGVTLGEVLAVSIPRGWMLAVTPGTQFVTLGGALANDVHGKNHHVRGTFGRHVRRFSLLRSDSEPIECTPDEHAALFRASIGGLGLTGIVEWVEIQLMPVSSSRLSVHSLPFGNLDEFLALSRELDPQHEYGVAWIDCLSSGRSLGRGVYMSADHATDGHFASQQRRVRSVPFALPWSPVNRVTLKAFNELYYRRQVAKAGHAVVDYPAYFYPLDSLLEWNRMYGRRGFQQYQFVVPEAAAREALQDFLRAIASTGSGSFLAVLKRCGPLVSPGLLSFPMPGISLALDFPQHDLKNQALFTRLDTIVRDAGGRLYPAKDAHMSGEDFRAAYPAWRALEQLRDPALMSRFWQRTTQQ</sequence>
<dbReference type="InterPro" id="IPR036318">
    <property type="entry name" value="FAD-bd_PCMH-like_sf"/>
</dbReference>
<dbReference type="PANTHER" id="PTHR43762:SF1">
    <property type="entry name" value="D-ARABINONO-1,4-LACTONE OXIDASE"/>
    <property type="match status" value="1"/>
</dbReference>
<evidence type="ECO:0000256" key="1">
    <source>
        <dbReference type="ARBA" id="ARBA00022827"/>
    </source>
</evidence>
<feature type="domain" description="FAD-binding PCMH-type" evidence="2">
    <location>
        <begin position="17"/>
        <end position="184"/>
    </location>
</feature>
<proteinExistence type="predicted"/>
<protein>
    <submittedName>
        <fullName evidence="3">FAD/FMN-containing dehydrogenase</fullName>
    </submittedName>
</protein>
<organism evidence="3 4">
    <name type="scientific">Paraburkholderia phenazinium</name>
    <dbReference type="NCBI Taxonomy" id="60549"/>
    <lineage>
        <taxon>Bacteria</taxon>
        <taxon>Pseudomonadati</taxon>
        <taxon>Pseudomonadota</taxon>
        <taxon>Betaproteobacteria</taxon>
        <taxon>Burkholderiales</taxon>
        <taxon>Burkholderiaceae</taxon>
        <taxon>Paraburkholderia</taxon>
    </lineage>
</organism>
<evidence type="ECO:0000313" key="4">
    <source>
        <dbReference type="Proteomes" id="UP000199706"/>
    </source>
</evidence>
<evidence type="ECO:0000313" key="3">
    <source>
        <dbReference type="EMBL" id="SDH71612.1"/>
    </source>
</evidence>
<dbReference type="SUPFAM" id="SSF56176">
    <property type="entry name" value="FAD-binding/transporter-associated domain-like"/>
    <property type="match status" value="1"/>
</dbReference>
<dbReference type="OrthoDB" id="143770at2"/>
<dbReference type="Gene3D" id="3.30.465.10">
    <property type="match status" value="1"/>
</dbReference>
<keyword evidence="1" id="KW-0274">FAD</keyword>
<dbReference type="PROSITE" id="PS51387">
    <property type="entry name" value="FAD_PCMH"/>
    <property type="match status" value="1"/>
</dbReference>